<dbReference type="OrthoDB" id="3699727at2"/>
<name>A0A4V3D024_LABRH</name>
<dbReference type="AlphaFoldDB" id="A0A4V3D024"/>
<keyword evidence="1" id="KW-0812">Transmembrane</keyword>
<gene>
    <name evidence="2" type="ORF">EV186_10186</name>
</gene>
<feature type="transmembrane region" description="Helical" evidence="1">
    <location>
        <begin position="70"/>
        <end position="89"/>
    </location>
</feature>
<sequence>MSTADKLLLALLLVVAAVLGFTELMFLPLRMDGAILPRLANLPVPASALLALVTMPWLSRAASDLSPRGLVSASPLLVWLLVIGVFGLAGPGGDIVLIPDWRTLLLLACGAFPAAVVLGSRVGLPTDDHR</sequence>
<feature type="transmembrane region" description="Helical" evidence="1">
    <location>
        <begin position="39"/>
        <end position="58"/>
    </location>
</feature>
<accession>A0A4V3D024</accession>
<proteinExistence type="predicted"/>
<dbReference type="RefSeq" id="WP_133847106.1">
    <property type="nucleotide sequence ID" value="NZ_SNXZ01000001.1"/>
</dbReference>
<keyword evidence="3" id="KW-1185">Reference proteome</keyword>
<reference evidence="2 3" key="1">
    <citation type="submission" date="2019-03" db="EMBL/GenBank/DDBJ databases">
        <title>Genomic Encyclopedia of Type Strains, Phase IV (KMG-IV): sequencing the most valuable type-strain genomes for metagenomic binning, comparative biology and taxonomic classification.</title>
        <authorList>
            <person name="Goeker M."/>
        </authorList>
    </citation>
    <scope>NUCLEOTIDE SEQUENCE [LARGE SCALE GENOMIC DNA]</scope>
    <source>
        <strain evidence="2 3">DSM 45361</strain>
    </source>
</reference>
<dbReference type="EMBL" id="SNXZ01000001">
    <property type="protein sequence ID" value="TDQ04145.1"/>
    <property type="molecule type" value="Genomic_DNA"/>
</dbReference>
<dbReference type="Proteomes" id="UP000295444">
    <property type="component" value="Unassembled WGS sequence"/>
</dbReference>
<evidence type="ECO:0000313" key="2">
    <source>
        <dbReference type="EMBL" id="TDQ04145.1"/>
    </source>
</evidence>
<keyword evidence="1" id="KW-1133">Transmembrane helix</keyword>
<feature type="transmembrane region" description="Helical" evidence="1">
    <location>
        <begin position="101"/>
        <end position="124"/>
    </location>
</feature>
<comment type="caution">
    <text evidence="2">The sequence shown here is derived from an EMBL/GenBank/DDBJ whole genome shotgun (WGS) entry which is preliminary data.</text>
</comment>
<keyword evidence="1" id="KW-0472">Membrane</keyword>
<evidence type="ECO:0000256" key="1">
    <source>
        <dbReference type="SAM" id="Phobius"/>
    </source>
</evidence>
<organism evidence="2 3">
    <name type="scientific">Labedaea rhizosphaerae</name>
    <dbReference type="NCBI Taxonomy" id="598644"/>
    <lineage>
        <taxon>Bacteria</taxon>
        <taxon>Bacillati</taxon>
        <taxon>Actinomycetota</taxon>
        <taxon>Actinomycetes</taxon>
        <taxon>Pseudonocardiales</taxon>
        <taxon>Pseudonocardiaceae</taxon>
        <taxon>Labedaea</taxon>
    </lineage>
</organism>
<protein>
    <submittedName>
        <fullName evidence="2">Uncharacterized protein</fullName>
    </submittedName>
</protein>
<evidence type="ECO:0000313" key="3">
    <source>
        <dbReference type="Proteomes" id="UP000295444"/>
    </source>
</evidence>